<name>A0A1J4KGD6_9EUKA</name>
<dbReference type="SUPFAM" id="SSF51126">
    <property type="entry name" value="Pectin lyase-like"/>
    <property type="match status" value="1"/>
</dbReference>
<reference evidence="1" key="1">
    <citation type="submission" date="2016-10" db="EMBL/GenBank/DDBJ databases">
        <authorList>
            <person name="Benchimol M."/>
            <person name="Almeida L.G."/>
            <person name="Vasconcelos A.T."/>
            <person name="Perreira-Neves A."/>
            <person name="Rosa I.A."/>
            <person name="Tasca T."/>
            <person name="Bogo M.R."/>
            <person name="de Souza W."/>
        </authorList>
    </citation>
    <scope>NUCLEOTIDE SEQUENCE [LARGE SCALE GENOMIC DNA]</scope>
    <source>
        <strain evidence="1">K</strain>
    </source>
</reference>
<proteinExistence type="predicted"/>
<organism evidence="1 2">
    <name type="scientific">Tritrichomonas foetus</name>
    <dbReference type="NCBI Taxonomy" id="1144522"/>
    <lineage>
        <taxon>Eukaryota</taxon>
        <taxon>Metamonada</taxon>
        <taxon>Parabasalia</taxon>
        <taxon>Tritrichomonadida</taxon>
        <taxon>Tritrichomonadidae</taxon>
        <taxon>Tritrichomonas</taxon>
    </lineage>
</organism>
<keyword evidence="2" id="KW-1185">Reference proteome</keyword>
<accession>A0A1J4KGD6</accession>
<sequence length="343" mass="38871">MVNLSLIYFISLNNALNSPFLITTADNSRLNMFRCSYFRHFQSINYISEFPSHFFYSVNDSKFRSILNSAIKIKSESQIYQKQSFNHQFEIIDFKQYELTNSEFHNCKGFKGGAVHSEVNYLTISHCIFSNNSGNYGAAVYAGNIEKGHLKDSLFTNNYAKNLCAGYFLDSLSNSKNVILIDSNNFTYQTAVCVGAIECWGGVPNIKFCFIDHCNSSFGQPAVRTSTVKKTALLEFVKFSNCSSRQYGAVFQSFIYYSAALLKNCIMIDNWCLGESGTTVFIQNTNVKVTLENCIIYGKQERQFGGIKKMEKINLKNTTFIYDPVKDGMKDTPAPTRSPHPKH</sequence>
<comment type="caution">
    <text evidence="1">The sequence shown here is derived from an EMBL/GenBank/DDBJ whole genome shotgun (WGS) entry which is preliminary data.</text>
</comment>
<dbReference type="GeneID" id="94836357"/>
<evidence type="ECO:0008006" key="3">
    <source>
        <dbReference type="Google" id="ProtNLM"/>
    </source>
</evidence>
<dbReference type="VEuPathDB" id="TrichDB:TRFO_20901"/>
<dbReference type="InterPro" id="IPR011050">
    <property type="entry name" value="Pectin_lyase_fold/virulence"/>
</dbReference>
<gene>
    <name evidence="1" type="ORF">TRFO_20901</name>
</gene>
<dbReference type="AlphaFoldDB" id="A0A1J4KGD6"/>
<dbReference type="EMBL" id="MLAK01000624">
    <property type="protein sequence ID" value="OHT10000.1"/>
    <property type="molecule type" value="Genomic_DNA"/>
</dbReference>
<dbReference type="RefSeq" id="XP_068363136.1">
    <property type="nucleotide sequence ID" value="XM_068501653.1"/>
</dbReference>
<evidence type="ECO:0000313" key="1">
    <source>
        <dbReference type="EMBL" id="OHT10000.1"/>
    </source>
</evidence>
<evidence type="ECO:0000313" key="2">
    <source>
        <dbReference type="Proteomes" id="UP000179807"/>
    </source>
</evidence>
<dbReference type="Proteomes" id="UP000179807">
    <property type="component" value="Unassembled WGS sequence"/>
</dbReference>
<protein>
    <recommendedName>
        <fullName evidence="3">Right handed beta helix domain-containing protein</fullName>
    </recommendedName>
</protein>